<evidence type="ECO:0000313" key="2">
    <source>
        <dbReference type="EMBL" id="CAB4685305.1"/>
    </source>
</evidence>
<name>A0A6J6NKL6_9ZZZZ</name>
<dbReference type="PANTHER" id="PTHR34876">
    <property type="match status" value="1"/>
</dbReference>
<dbReference type="Gene3D" id="3.20.20.40">
    <property type="entry name" value="1, 4-beta cellobiohydrolase"/>
    <property type="match status" value="1"/>
</dbReference>
<dbReference type="PRINTS" id="PR00733">
    <property type="entry name" value="GLHYDRLASE6"/>
</dbReference>
<dbReference type="GO" id="GO:0030245">
    <property type="term" value="P:cellulose catabolic process"/>
    <property type="evidence" value="ECO:0007669"/>
    <property type="project" value="InterPro"/>
</dbReference>
<dbReference type="PIRSF" id="PIRSF001100">
    <property type="entry name" value="Beta_cellobiohydrolase"/>
    <property type="match status" value="1"/>
</dbReference>
<dbReference type="EMBL" id="CAEZXR010000004">
    <property type="protein sequence ID" value="CAB4685305.1"/>
    <property type="molecule type" value="Genomic_DNA"/>
</dbReference>
<dbReference type="PANTHER" id="PTHR34876:SF4">
    <property type="entry name" value="1,4-BETA-D-GLUCAN CELLOBIOHYDROLASE C-RELATED"/>
    <property type="match status" value="1"/>
</dbReference>
<gene>
    <name evidence="2" type="ORF">UFOPK2579_00081</name>
</gene>
<reference evidence="2" key="1">
    <citation type="submission" date="2020-05" db="EMBL/GenBank/DDBJ databases">
        <authorList>
            <person name="Chiriac C."/>
            <person name="Salcher M."/>
            <person name="Ghai R."/>
            <person name="Kavagutti S V."/>
        </authorList>
    </citation>
    <scope>NUCLEOTIDE SEQUENCE</scope>
</reference>
<sequence>MPTYPGAVPSLRLRLAATSACLGLLAVAAAGPVSATVSEGSAAARAADPRTTRGLFVDPYMPGSQAAAQDKTFKPIGSRAQPLWITDYYAIDDVRDAVRRYTERANEADKTPLLTIYSIVGRDCGLYSAGGQPDAASYRSWIDQVALGAKDQHAIAILEPDAVPFIGNPACGFDTDERLSLLTYAAKKLSKAGTWVYLDAGHSGWQTPEHMAPLLKRAGIAWARGFSTNVGNFRPTDDERSYAKALVKQLAKVGVSGAKYVIDTGRNGGGKPVDGDVCNPRWARIGKAPKQVLRGSFDGTLWVKNPGESDGESDDGTCHGGPPSGQWWPAGAKRLMGTD</sequence>
<dbReference type="AlphaFoldDB" id="A0A6J6NKL6"/>
<feature type="region of interest" description="Disordered" evidence="1">
    <location>
        <begin position="304"/>
        <end position="339"/>
    </location>
</feature>
<dbReference type="Pfam" id="PF01341">
    <property type="entry name" value="Glyco_hydro_6"/>
    <property type="match status" value="1"/>
</dbReference>
<evidence type="ECO:0000256" key="1">
    <source>
        <dbReference type="SAM" id="MobiDB-lite"/>
    </source>
</evidence>
<dbReference type="InterPro" id="IPR036434">
    <property type="entry name" value="Beta_cellobiohydrolase_sf"/>
</dbReference>
<organism evidence="2">
    <name type="scientific">freshwater metagenome</name>
    <dbReference type="NCBI Taxonomy" id="449393"/>
    <lineage>
        <taxon>unclassified sequences</taxon>
        <taxon>metagenomes</taxon>
        <taxon>ecological metagenomes</taxon>
    </lineage>
</organism>
<accession>A0A6J6NKL6</accession>
<dbReference type="SUPFAM" id="SSF51989">
    <property type="entry name" value="Glycosyl hydrolases family 6, cellulases"/>
    <property type="match status" value="1"/>
</dbReference>
<protein>
    <submittedName>
        <fullName evidence="2">Unannotated protein</fullName>
    </submittedName>
</protein>
<dbReference type="GO" id="GO:0004553">
    <property type="term" value="F:hydrolase activity, hydrolyzing O-glycosyl compounds"/>
    <property type="evidence" value="ECO:0007669"/>
    <property type="project" value="InterPro"/>
</dbReference>
<dbReference type="InterPro" id="IPR016288">
    <property type="entry name" value="Beta_cellobiohydrolase"/>
</dbReference>
<proteinExistence type="predicted"/>